<evidence type="ECO:0000256" key="1">
    <source>
        <dbReference type="SAM" id="MobiDB-lite"/>
    </source>
</evidence>
<feature type="region of interest" description="Disordered" evidence="1">
    <location>
        <begin position="1"/>
        <end position="59"/>
    </location>
</feature>
<dbReference type="SUPFAM" id="SSF46785">
    <property type="entry name" value="Winged helix' DNA-binding domain"/>
    <property type="match status" value="1"/>
</dbReference>
<feature type="domain" description="Transcription regulator PadR N-terminal" evidence="2">
    <location>
        <begin position="73"/>
        <end position="144"/>
    </location>
</feature>
<accession>A0A7G6VX65</accession>
<gene>
    <name evidence="3" type="ORF">H4O24_06950</name>
</gene>
<dbReference type="InterPro" id="IPR005149">
    <property type="entry name" value="Tscrpt_reg_PadR_N"/>
</dbReference>
<evidence type="ECO:0000259" key="2">
    <source>
        <dbReference type="Pfam" id="PF03551"/>
    </source>
</evidence>
<organism evidence="3 4">
    <name type="scientific">Croceicoccus marinus</name>
    <dbReference type="NCBI Taxonomy" id="450378"/>
    <lineage>
        <taxon>Bacteria</taxon>
        <taxon>Pseudomonadati</taxon>
        <taxon>Pseudomonadota</taxon>
        <taxon>Alphaproteobacteria</taxon>
        <taxon>Sphingomonadales</taxon>
        <taxon>Erythrobacteraceae</taxon>
        <taxon>Croceicoccus</taxon>
    </lineage>
</organism>
<dbReference type="RefSeq" id="WP_185885333.1">
    <property type="nucleotide sequence ID" value="NZ_CP060052.1"/>
</dbReference>
<dbReference type="EMBL" id="CP060052">
    <property type="protein sequence ID" value="QNE06330.1"/>
    <property type="molecule type" value="Genomic_DNA"/>
</dbReference>
<dbReference type="Gene3D" id="1.10.10.10">
    <property type="entry name" value="Winged helix-like DNA-binding domain superfamily/Winged helix DNA-binding domain"/>
    <property type="match status" value="1"/>
</dbReference>
<dbReference type="InterPro" id="IPR036390">
    <property type="entry name" value="WH_DNA-bd_sf"/>
</dbReference>
<dbReference type="AlphaFoldDB" id="A0A7G6VX65"/>
<dbReference type="PANTHER" id="PTHR43252">
    <property type="entry name" value="TRANSCRIPTIONAL REGULATOR YQJI"/>
    <property type="match status" value="1"/>
</dbReference>
<feature type="compositionally biased region" description="Gly residues" evidence="1">
    <location>
        <begin position="33"/>
        <end position="49"/>
    </location>
</feature>
<protein>
    <submittedName>
        <fullName evidence="3">PadR family transcriptional regulator</fullName>
    </submittedName>
</protein>
<evidence type="ECO:0000313" key="4">
    <source>
        <dbReference type="Proteomes" id="UP000515297"/>
    </source>
</evidence>
<dbReference type="Pfam" id="PF03551">
    <property type="entry name" value="PadR"/>
    <property type="match status" value="1"/>
</dbReference>
<dbReference type="PANTHER" id="PTHR43252:SF7">
    <property type="entry name" value="TRANSCRIPTIONAL REGULATOR YQJI"/>
    <property type="match status" value="1"/>
</dbReference>
<proteinExistence type="predicted"/>
<evidence type="ECO:0000313" key="3">
    <source>
        <dbReference type="EMBL" id="QNE06330.1"/>
    </source>
</evidence>
<name>A0A7G6VX65_9SPHN</name>
<sequence>MRNPRRSGRNHETRGQRGDGFGKGFGDEFGDGIPRGRGSRMGRGPGIGALAGDHRARGRGKRMFGHGQLRLVLLELVGRHERHGYELIRAVEALTGGRYAPSPGAVYPTLATLADEGLIAEAEVHSDSARKPFAVTEAGKAHLAGQAEKIAQIFARLKAMDEGDPRGSPPVRRAVGNLLEATRNRAQAAGFTDEVAHRIAAILDEAAGRIERL</sequence>
<dbReference type="InterPro" id="IPR036388">
    <property type="entry name" value="WH-like_DNA-bd_sf"/>
</dbReference>
<dbReference type="Proteomes" id="UP000515297">
    <property type="component" value="Chromosome"/>
</dbReference>
<reference evidence="3 4" key="1">
    <citation type="submission" date="2020-08" db="EMBL/GenBank/DDBJ databases">
        <authorList>
            <person name="Liu G."/>
            <person name="Sun C."/>
        </authorList>
    </citation>
    <scope>NUCLEOTIDE SEQUENCE [LARGE SCALE GENOMIC DNA]</scope>
    <source>
        <strain evidence="3 4">OT19</strain>
    </source>
</reference>